<keyword evidence="1" id="KW-0812">Transmembrane</keyword>
<feature type="transmembrane region" description="Helical" evidence="1">
    <location>
        <begin position="149"/>
        <end position="172"/>
    </location>
</feature>
<feature type="transmembrane region" description="Helical" evidence="1">
    <location>
        <begin position="69"/>
        <end position="95"/>
    </location>
</feature>
<dbReference type="EMBL" id="HBGE01073499">
    <property type="protein sequence ID" value="CAD9167278.1"/>
    <property type="molecule type" value="Transcribed_RNA"/>
</dbReference>
<feature type="transmembrane region" description="Helical" evidence="1">
    <location>
        <begin position="107"/>
        <end position="129"/>
    </location>
</feature>
<name>A0A7S1RI12_ALECA</name>
<keyword evidence="1" id="KW-1133">Transmembrane helix</keyword>
<evidence type="ECO:0000313" key="2">
    <source>
        <dbReference type="EMBL" id="CAD9167278.1"/>
    </source>
</evidence>
<sequence>MVFLLLSAKEISNSMPGASYMPARTGTPSHGAVLAQEAPGSWMRRLKRKLHSGEAPAWSLDGIGRRFKVWSMLVVAVPKFLLGLAVAYTGGVYIIKSESEETMVMSTLAVVFIAEIDDILYLAFTSSVMRQSLETTPAVEVELSNAKRLALWFASGMLAPLVIAGATAFIMWHTRQVECVGAMWTTQDIRNELLDAFQSLLFM</sequence>
<gene>
    <name evidence="2" type="ORF">ACAT0790_LOCUS44046</name>
</gene>
<protein>
    <submittedName>
        <fullName evidence="2">Uncharacterized protein</fullName>
    </submittedName>
</protein>
<reference evidence="2" key="1">
    <citation type="submission" date="2021-01" db="EMBL/GenBank/DDBJ databases">
        <authorList>
            <person name="Corre E."/>
            <person name="Pelletier E."/>
            <person name="Niang G."/>
            <person name="Scheremetjew M."/>
            <person name="Finn R."/>
            <person name="Kale V."/>
            <person name="Holt S."/>
            <person name="Cochrane G."/>
            <person name="Meng A."/>
            <person name="Brown T."/>
            <person name="Cohen L."/>
        </authorList>
    </citation>
    <scope>NUCLEOTIDE SEQUENCE</scope>
    <source>
        <strain evidence="2">OF101</strain>
    </source>
</reference>
<organism evidence="2">
    <name type="scientific">Alexandrium catenella</name>
    <name type="common">Red tide dinoflagellate</name>
    <name type="synonym">Gonyaulax catenella</name>
    <dbReference type="NCBI Taxonomy" id="2925"/>
    <lineage>
        <taxon>Eukaryota</taxon>
        <taxon>Sar</taxon>
        <taxon>Alveolata</taxon>
        <taxon>Dinophyceae</taxon>
        <taxon>Gonyaulacales</taxon>
        <taxon>Pyrocystaceae</taxon>
        <taxon>Alexandrium</taxon>
    </lineage>
</organism>
<dbReference type="AlphaFoldDB" id="A0A7S1RI12"/>
<accession>A0A7S1RI12</accession>
<evidence type="ECO:0000256" key="1">
    <source>
        <dbReference type="SAM" id="Phobius"/>
    </source>
</evidence>
<keyword evidence="1" id="KW-0472">Membrane</keyword>
<proteinExistence type="predicted"/>